<keyword evidence="1" id="KW-0472">Membrane</keyword>
<evidence type="ECO:0000313" key="2">
    <source>
        <dbReference type="EMBL" id="RIW32512.1"/>
    </source>
</evidence>
<dbReference type="EMBL" id="QXIR01000017">
    <property type="protein sequence ID" value="RIW32512.1"/>
    <property type="molecule type" value="Genomic_DNA"/>
</dbReference>
<keyword evidence="1" id="KW-1133">Transmembrane helix</keyword>
<feature type="transmembrane region" description="Helical" evidence="1">
    <location>
        <begin position="68"/>
        <end position="86"/>
    </location>
</feature>
<gene>
    <name evidence="2" type="ORF">D3H55_13070</name>
</gene>
<feature type="transmembrane region" description="Helical" evidence="1">
    <location>
        <begin position="44"/>
        <end position="61"/>
    </location>
</feature>
<dbReference type="Proteomes" id="UP000265801">
    <property type="component" value="Unassembled WGS sequence"/>
</dbReference>
<organism evidence="2 3">
    <name type="scientific">Bacillus salacetis</name>
    <dbReference type="NCBI Taxonomy" id="2315464"/>
    <lineage>
        <taxon>Bacteria</taxon>
        <taxon>Bacillati</taxon>
        <taxon>Bacillota</taxon>
        <taxon>Bacilli</taxon>
        <taxon>Bacillales</taxon>
        <taxon>Bacillaceae</taxon>
        <taxon>Bacillus</taxon>
    </lineage>
</organism>
<feature type="transmembrane region" description="Helical" evidence="1">
    <location>
        <begin position="12"/>
        <end position="32"/>
    </location>
</feature>
<proteinExistence type="predicted"/>
<keyword evidence="3" id="KW-1185">Reference proteome</keyword>
<evidence type="ECO:0000313" key="3">
    <source>
        <dbReference type="Proteomes" id="UP000265801"/>
    </source>
</evidence>
<name>A0A3A1QWA3_9BACI</name>
<accession>A0A3A1QWA3</accession>
<reference evidence="2 3" key="1">
    <citation type="submission" date="2018-09" db="EMBL/GenBank/DDBJ databases">
        <title>Bacillus saliacetes sp. nov., isolated from Thai shrimp paste (Ka-pi).</title>
        <authorList>
            <person name="Daroonpunt R."/>
            <person name="Tanasupawat S."/>
            <person name="Yiamsombut S."/>
        </authorList>
    </citation>
    <scope>NUCLEOTIDE SEQUENCE [LARGE SCALE GENOMIC DNA]</scope>
    <source>
        <strain evidence="2 3">SKP7-4</strain>
    </source>
</reference>
<keyword evidence="1" id="KW-0812">Transmembrane</keyword>
<comment type="caution">
    <text evidence="2">The sequence shown here is derived from an EMBL/GenBank/DDBJ whole genome shotgun (WGS) entry which is preliminary data.</text>
</comment>
<protein>
    <submittedName>
        <fullName evidence="2">Uncharacterized protein</fullName>
    </submittedName>
</protein>
<dbReference type="AlphaFoldDB" id="A0A3A1QWA3"/>
<evidence type="ECO:0000256" key="1">
    <source>
        <dbReference type="SAM" id="Phobius"/>
    </source>
</evidence>
<sequence>MDKYSRLRNIDFTILFLLSIIVFDLAVIIMSINHYYFSFVISNNNKLPILLTLVAFYMFAFAHTIDRVVVISVTIAAFLLLGFLSVTNSSYQTIDSSTGNEKVMIGHRNATLGETNHFYEFYLYTSFPGLVKKVKEHRILTRGVTAGDLEVLGVDDAEWIGDERVIFHSPYAENTEVDLTP</sequence>